<dbReference type="EMBL" id="NTKD01000003">
    <property type="protein sequence ID" value="PDH41649.1"/>
    <property type="molecule type" value="Genomic_DNA"/>
</dbReference>
<dbReference type="InterPro" id="IPR000873">
    <property type="entry name" value="AMP-dep_synth/lig_dom"/>
</dbReference>
<dbReference type="Pfam" id="PF00501">
    <property type="entry name" value="AMP-binding"/>
    <property type="match status" value="1"/>
</dbReference>
<keyword evidence="2" id="KW-0436">Ligase</keyword>
<sequence length="311" mass="34901">MENNIGLLLTRRAELNRDREAYVDSATRDRWTFGQLETRTNQLSNSLVNGGVEPGDRVALLMMNSVEFVESYLALAKVGAIVVPLNWRLVADELEFIMKDSGSTLCIYGEEFFDLASDLQGRGDKTDVKRWLQVGGESPFADDYDVFRNAGSEELPPIRARDDDMLYIMYTSGTTGLPKGVMHTHSTTLWALFSFGASANDRRNDDRNLNALPLFHVGALLPITLNVYLGHTSVVMREFDPQLAWQLIEEERINTSLLVPAMLNFMIQVPNVTDYDHSSLRYIYSGASPLPVNLIQAYADIGIEVHQVYGL</sequence>
<dbReference type="AlphaFoldDB" id="A0A2A5WYN9"/>
<proteinExistence type="inferred from homology"/>
<protein>
    <submittedName>
        <fullName evidence="4">2-succinylbenzoyl-CoA synthetase</fullName>
    </submittedName>
</protein>
<evidence type="ECO:0000313" key="5">
    <source>
        <dbReference type="Proteomes" id="UP000219327"/>
    </source>
</evidence>
<comment type="caution">
    <text evidence="4">The sequence shown here is derived from an EMBL/GenBank/DDBJ whole genome shotgun (WGS) entry which is preliminary data.</text>
</comment>
<dbReference type="InterPro" id="IPR042099">
    <property type="entry name" value="ANL_N_sf"/>
</dbReference>
<dbReference type="SUPFAM" id="SSF56801">
    <property type="entry name" value="Acetyl-CoA synthetase-like"/>
    <property type="match status" value="1"/>
</dbReference>
<comment type="similarity">
    <text evidence="1">Belongs to the ATP-dependent AMP-binding enzyme family.</text>
</comment>
<dbReference type="PROSITE" id="PS00455">
    <property type="entry name" value="AMP_BINDING"/>
    <property type="match status" value="1"/>
</dbReference>
<dbReference type="PANTHER" id="PTHR43201">
    <property type="entry name" value="ACYL-COA SYNTHETASE"/>
    <property type="match status" value="1"/>
</dbReference>
<dbReference type="GO" id="GO:0031956">
    <property type="term" value="F:medium-chain fatty acid-CoA ligase activity"/>
    <property type="evidence" value="ECO:0007669"/>
    <property type="project" value="TreeGrafter"/>
</dbReference>
<evidence type="ECO:0000313" key="4">
    <source>
        <dbReference type="EMBL" id="PDH41649.1"/>
    </source>
</evidence>
<evidence type="ECO:0000256" key="1">
    <source>
        <dbReference type="ARBA" id="ARBA00006432"/>
    </source>
</evidence>
<name>A0A2A5WYN9_9GAMM</name>
<dbReference type="PANTHER" id="PTHR43201:SF5">
    <property type="entry name" value="MEDIUM-CHAIN ACYL-COA LIGASE ACSF2, MITOCHONDRIAL"/>
    <property type="match status" value="1"/>
</dbReference>
<dbReference type="GO" id="GO:0006631">
    <property type="term" value="P:fatty acid metabolic process"/>
    <property type="evidence" value="ECO:0007669"/>
    <property type="project" value="TreeGrafter"/>
</dbReference>
<dbReference type="InterPro" id="IPR020459">
    <property type="entry name" value="AMP-binding"/>
</dbReference>
<dbReference type="Proteomes" id="UP000219327">
    <property type="component" value="Unassembled WGS sequence"/>
</dbReference>
<accession>A0A2A5WYN9</accession>
<gene>
    <name evidence="4" type="ORF">CNE99_01080</name>
</gene>
<feature type="non-terminal residue" evidence="4">
    <location>
        <position position="311"/>
    </location>
</feature>
<evidence type="ECO:0000259" key="3">
    <source>
        <dbReference type="Pfam" id="PF00501"/>
    </source>
</evidence>
<dbReference type="Gene3D" id="3.40.50.12780">
    <property type="entry name" value="N-terminal domain of ligase-like"/>
    <property type="match status" value="1"/>
</dbReference>
<organism evidence="4 5">
    <name type="scientific">OM182 bacterium MED-G24</name>
    <dbReference type="NCBI Taxonomy" id="1986255"/>
    <lineage>
        <taxon>Bacteria</taxon>
        <taxon>Pseudomonadati</taxon>
        <taxon>Pseudomonadota</taxon>
        <taxon>Gammaproteobacteria</taxon>
        <taxon>OMG group</taxon>
        <taxon>OM182 clade</taxon>
    </lineage>
</organism>
<evidence type="ECO:0000256" key="2">
    <source>
        <dbReference type="ARBA" id="ARBA00022598"/>
    </source>
</evidence>
<reference evidence="4 5" key="1">
    <citation type="submission" date="2017-08" db="EMBL/GenBank/DDBJ databases">
        <title>Fine stratification of microbial communities through a metagenomic profile of the photic zone.</title>
        <authorList>
            <person name="Haro-Moreno J.M."/>
            <person name="Lopez-Perez M."/>
            <person name="De La Torre J."/>
            <person name="Picazo A."/>
            <person name="Camacho A."/>
            <person name="Rodriguez-Valera F."/>
        </authorList>
    </citation>
    <scope>NUCLEOTIDE SEQUENCE [LARGE SCALE GENOMIC DNA]</scope>
    <source>
        <strain evidence="4">MED-G24</strain>
    </source>
</reference>
<dbReference type="PRINTS" id="PR00154">
    <property type="entry name" value="AMPBINDING"/>
</dbReference>
<dbReference type="InterPro" id="IPR020845">
    <property type="entry name" value="AMP-binding_CS"/>
</dbReference>
<feature type="domain" description="AMP-dependent synthetase/ligase" evidence="3">
    <location>
        <begin position="10"/>
        <end position="311"/>
    </location>
</feature>